<dbReference type="SMART" id="SM00485">
    <property type="entry name" value="XPGN"/>
    <property type="match status" value="1"/>
</dbReference>
<dbReference type="Proteomes" id="UP001301350">
    <property type="component" value="Unassembled WGS sequence"/>
</dbReference>
<keyword evidence="9" id="KW-0460">Magnesium</keyword>
<dbReference type="Gene3D" id="1.10.150.20">
    <property type="entry name" value="5' to 3' exonuclease, C-terminal subdomain"/>
    <property type="match status" value="1"/>
</dbReference>
<evidence type="ECO:0000256" key="6">
    <source>
        <dbReference type="ARBA" id="ARBA00022759"/>
    </source>
</evidence>
<dbReference type="GO" id="GO:0005634">
    <property type="term" value="C:nucleus"/>
    <property type="evidence" value="ECO:0007669"/>
    <property type="project" value="UniProtKB-SubCell"/>
</dbReference>
<dbReference type="GO" id="GO:0003697">
    <property type="term" value="F:single-stranded DNA binding"/>
    <property type="evidence" value="ECO:0007669"/>
    <property type="project" value="InterPro"/>
</dbReference>
<organism evidence="15 16">
    <name type="scientific">Cyanidium caldarium</name>
    <name type="common">Red alga</name>
    <dbReference type="NCBI Taxonomy" id="2771"/>
    <lineage>
        <taxon>Eukaryota</taxon>
        <taxon>Rhodophyta</taxon>
        <taxon>Bangiophyceae</taxon>
        <taxon>Cyanidiales</taxon>
        <taxon>Cyanidiaceae</taxon>
        <taxon>Cyanidium</taxon>
    </lineage>
</organism>
<keyword evidence="10" id="KW-0234">DNA repair</keyword>
<keyword evidence="7" id="KW-0227">DNA damage</keyword>
<evidence type="ECO:0000313" key="16">
    <source>
        <dbReference type="Proteomes" id="UP001301350"/>
    </source>
</evidence>
<dbReference type="GO" id="GO:0046872">
    <property type="term" value="F:metal ion binding"/>
    <property type="evidence" value="ECO:0007669"/>
    <property type="project" value="UniProtKB-KW"/>
</dbReference>
<sequence length="930" mass="103107">MGVKGLWDFLAPAGRRVGLETLSGRWVAVDASVWLTQLVRAMREADTMRLVRNAHLLGIFRRCCKLLYYGVDAVFVFDGAVPALKRRTQDRRRRRRDRQAARLRRVAERLLLMRLHRERGKGERREVAEEEDAAVGCVVEQAVKEAGEEEVLPGGGMTAMEEEEEAETPLQVPSVDEVDWEAVASYPASMQKEIIAELVRRINMETYGAAAQEETERDPSAFSQLQMDRFLRATELKMRVRNARSQLQERDRSGRRIASDTTREYVLIKESGSGVRETISSARETTPEAPVATSPVPAAPLEYDSGTGWANVAQPHGLFAAAGEYLASEGNARPSGDSRDAAMGVSCGVVAPTKATVLPEPPSSPSASPASKSPREVDDDDVDEYADIAWSDGEMVEREFVADDAETPSEHDFRLAEDESEVPALPRSSPRESEVSIVRESEDAPAAEPWSPARPTEMEVRPQPETPPSWSDTGKSSETPNHNKVVVDGARDVSTEDAIAGHGVLSPTPSETEPDTCDSHDPTPSVSPAAPAADRSNHALSPETASARAADVRASATSAISAPPSSPPDEPDADLPLDEAQLRAQWQSLTKQTDSISNEMVLEVRQMLSLLGIPFMQAPAEAEAQCAHLNAVGAVDAVVTEDSDAFLFGARRVYRHIFEESKYVEEYDMAVVERDMGMDRDRLICMALLLGGDYTDGIYGVGIVNAAEIVDAFCDAASASPAERDAFPASQGLQSFRAWMEAVDTEEPAATKKRRQPPESEDKRERFQRVHRNVRRMWHLRDRSFPNRHVIDAYCRPNVERRWVLPDGRRAFAWREPDVAGLEAFCADKFGWDAVRVREMLQPVLRAWHACRRKQMRIDAYFHPHRFARIRSQRLQTAVRGMAYGHTARQTGEGERRESGAAEEVPLLAGTEEMMLPAVAPVKRRRKTTR</sequence>
<keyword evidence="16" id="KW-1185">Reference proteome</keyword>
<dbReference type="PANTHER" id="PTHR16171:SF7">
    <property type="entry name" value="DNA REPAIR PROTEIN RAD2"/>
    <property type="match status" value="1"/>
</dbReference>
<dbReference type="InterPro" id="IPR019974">
    <property type="entry name" value="XPG_CS"/>
</dbReference>
<feature type="domain" description="XPG N-terminal" evidence="14">
    <location>
        <begin position="1"/>
        <end position="99"/>
    </location>
</feature>
<dbReference type="InterPro" id="IPR006084">
    <property type="entry name" value="XPG/Rad2"/>
</dbReference>
<keyword evidence="4" id="KW-0540">Nuclease</keyword>
<dbReference type="GO" id="GO:0016788">
    <property type="term" value="F:hydrolase activity, acting on ester bonds"/>
    <property type="evidence" value="ECO:0007669"/>
    <property type="project" value="InterPro"/>
</dbReference>
<evidence type="ECO:0000256" key="11">
    <source>
        <dbReference type="ARBA" id="ARBA00023242"/>
    </source>
</evidence>
<dbReference type="Gene3D" id="3.40.50.1010">
    <property type="entry name" value="5'-nuclease"/>
    <property type="match status" value="2"/>
</dbReference>
<feature type="compositionally biased region" description="Basic and acidic residues" evidence="12">
    <location>
        <begin position="408"/>
        <end position="417"/>
    </location>
</feature>
<comment type="caution">
    <text evidence="15">The sequence shown here is derived from an EMBL/GenBank/DDBJ whole genome shotgun (WGS) entry which is preliminary data.</text>
</comment>
<comment type="cofactor">
    <cofactor evidence="1">
        <name>Mg(2+)</name>
        <dbReference type="ChEBI" id="CHEBI:18420"/>
    </cofactor>
</comment>
<evidence type="ECO:0000256" key="8">
    <source>
        <dbReference type="ARBA" id="ARBA00022801"/>
    </source>
</evidence>
<dbReference type="InterPro" id="IPR029060">
    <property type="entry name" value="PIN-like_dom_sf"/>
</dbReference>
<dbReference type="PRINTS" id="PR00066">
    <property type="entry name" value="XRODRMPGMNTG"/>
</dbReference>
<name>A0AAV9IV04_CYACA</name>
<dbReference type="PRINTS" id="PR00853">
    <property type="entry name" value="XPGRADSUPER"/>
</dbReference>
<dbReference type="EMBL" id="JANCYW010000006">
    <property type="protein sequence ID" value="KAK4535921.1"/>
    <property type="molecule type" value="Genomic_DNA"/>
</dbReference>
<evidence type="ECO:0000259" key="14">
    <source>
        <dbReference type="SMART" id="SM00485"/>
    </source>
</evidence>
<feature type="compositionally biased region" description="Low complexity" evidence="12">
    <location>
        <begin position="287"/>
        <end position="297"/>
    </location>
</feature>
<reference evidence="15 16" key="1">
    <citation type="submission" date="2022-07" db="EMBL/GenBank/DDBJ databases">
        <title>Genome-wide signatures of adaptation to extreme environments.</title>
        <authorList>
            <person name="Cho C.H."/>
            <person name="Yoon H.S."/>
        </authorList>
    </citation>
    <scope>NUCLEOTIDE SEQUENCE [LARGE SCALE GENOMIC DNA]</scope>
    <source>
        <strain evidence="15 16">DBV 063 E5</strain>
    </source>
</reference>
<keyword evidence="8" id="KW-0378">Hydrolase</keyword>
<feature type="region of interest" description="Disordered" evidence="12">
    <location>
        <begin position="355"/>
        <end position="575"/>
    </location>
</feature>
<evidence type="ECO:0000256" key="4">
    <source>
        <dbReference type="ARBA" id="ARBA00022722"/>
    </source>
</evidence>
<gene>
    <name evidence="15" type="ORF">CDCA_CDCA06G1946</name>
</gene>
<feature type="domain" description="XPG-I" evidence="13">
    <location>
        <begin position="609"/>
        <end position="678"/>
    </location>
</feature>
<dbReference type="SUPFAM" id="SSF88723">
    <property type="entry name" value="PIN domain-like"/>
    <property type="match status" value="1"/>
</dbReference>
<keyword evidence="11" id="KW-0539">Nucleus</keyword>
<dbReference type="PANTHER" id="PTHR16171">
    <property type="entry name" value="DNA REPAIR PROTEIN COMPLEMENTING XP-G CELLS-RELATED"/>
    <property type="match status" value="1"/>
</dbReference>
<feature type="compositionally biased region" description="Basic and acidic residues" evidence="12">
    <location>
        <begin position="756"/>
        <end position="766"/>
    </location>
</feature>
<dbReference type="Pfam" id="PF00867">
    <property type="entry name" value="XPG_I"/>
    <property type="match status" value="1"/>
</dbReference>
<feature type="compositionally biased region" description="Acidic residues" evidence="12">
    <location>
        <begin position="377"/>
        <end position="386"/>
    </location>
</feature>
<comment type="subcellular location">
    <subcellularLocation>
        <location evidence="2">Nucleus</location>
    </subcellularLocation>
</comment>
<dbReference type="InterPro" id="IPR008918">
    <property type="entry name" value="HhH2"/>
</dbReference>
<dbReference type="SUPFAM" id="SSF47807">
    <property type="entry name" value="5' to 3' exonuclease, C-terminal subdomain"/>
    <property type="match status" value="1"/>
</dbReference>
<evidence type="ECO:0000256" key="10">
    <source>
        <dbReference type="ARBA" id="ARBA00023204"/>
    </source>
</evidence>
<accession>A0AAV9IV04</accession>
<dbReference type="InterPro" id="IPR036279">
    <property type="entry name" value="5-3_exonuclease_C_sf"/>
</dbReference>
<evidence type="ECO:0000256" key="1">
    <source>
        <dbReference type="ARBA" id="ARBA00001946"/>
    </source>
</evidence>
<feature type="compositionally biased region" description="Polar residues" evidence="12">
    <location>
        <begin position="468"/>
        <end position="482"/>
    </location>
</feature>
<dbReference type="GO" id="GO:0006289">
    <property type="term" value="P:nucleotide-excision repair"/>
    <property type="evidence" value="ECO:0007669"/>
    <property type="project" value="InterPro"/>
</dbReference>
<evidence type="ECO:0000256" key="2">
    <source>
        <dbReference type="ARBA" id="ARBA00004123"/>
    </source>
</evidence>
<dbReference type="Pfam" id="PF00752">
    <property type="entry name" value="XPG_N"/>
    <property type="match status" value="1"/>
</dbReference>
<evidence type="ECO:0000256" key="3">
    <source>
        <dbReference type="ARBA" id="ARBA00005283"/>
    </source>
</evidence>
<evidence type="ECO:0000256" key="5">
    <source>
        <dbReference type="ARBA" id="ARBA00022723"/>
    </source>
</evidence>
<feature type="region of interest" description="Disordered" evidence="12">
    <location>
        <begin position="744"/>
        <end position="766"/>
    </location>
</feature>
<comment type="similarity">
    <text evidence="3">Belongs to the XPG/RAD2 endonuclease family. XPG subfamily.</text>
</comment>
<dbReference type="CDD" id="cd09868">
    <property type="entry name" value="PIN_XPG_RAD2"/>
    <property type="match status" value="2"/>
</dbReference>
<evidence type="ECO:0000256" key="12">
    <source>
        <dbReference type="SAM" id="MobiDB-lite"/>
    </source>
</evidence>
<dbReference type="SMART" id="SM00279">
    <property type="entry name" value="HhH2"/>
    <property type="match status" value="1"/>
</dbReference>
<evidence type="ECO:0000256" key="7">
    <source>
        <dbReference type="ARBA" id="ARBA00022763"/>
    </source>
</evidence>
<feature type="compositionally biased region" description="Low complexity" evidence="12">
    <location>
        <begin position="522"/>
        <end position="533"/>
    </location>
</feature>
<evidence type="ECO:0000256" key="9">
    <source>
        <dbReference type="ARBA" id="ARBA00022842"/>
    </source>
</evidence>
<protein>
    <recommendedName>
        <fullName evidence="17">DNA repair protein RAD2</fullName>
    </recommendedName>
</protein>
<feature type="compositionally biased region" description="Basic and acidic residues" evidence="12">
    <location>
        <begin position="429"/>
        <end position="442"/>
    </location>
</feature>
<dbReference type="InterPro" id="IPR006086">
    <property type="entry name" value="XPG-I_dom"/>
</dbReference>
<dbReference type="PROSITE" id="PS00842">
    <property type="entry name" value="XPG_2"/>
    <property type="match status" value="1"/>
</dbReference>
<dbReference type="InterPro" id="IPR001044">
    <property type="entry name" value="XPG/Rad2_eukaryotes"/>
</dbReference>
<evidence type="ECO:0000313" key="15">
    <source>
        <dbReference type="EMBL" id="KAK4535921.1"/>
    </source>
</evidence>
<evidence type="ECO:0000259" key="13">
    <source>
        <dbReference type="SMART" id="SM00484"/>
    </source>
</evidence>
<feature type="compositionally biased region" description="Low complexity" evidence="12">
    <location>
        <begin position="544"/>
        <end position="563"/>
    </location>
</feature>
<dbReference type="AlphaFoldDB" id="A0AAV9IV04"/>
<keyword evidence="5" id="KW-0479">Metal-binding</keyword>
<keyword evidence="6" id="KW-0255">Endonuclease</keyword>
<proteinExistence type="inferred from homology"/>
<dbReference type="SMART" id="SM00484">
    <property type="entry name" value="XPGI"/>
    <property type="match status" value="1"/>
</dbReference>
<dbReference type="GO" id="GO:0004520">
    <property type="term" value="F:DNA endonuclease activity"/>
    <property type="evidence" value="ECO:0007669"/>
    <property type="project" value="TreeGrafter"/>
</dbReference>
<evidence type="ECO:0008006" key="17">
    <source>
        <dbReference type="Google" id="ProtNLM"/>
    </source>
</evidence>
<feature type="region of interest" description="Disordered" evidence="12">
    <location>
        <begin position="276"/>
        <end position="297"/>
    </location>
</feature>
<dbReference type="InterPro" id="IPR006085">
    <property type="entry name" value="XPG_DNA_repair_N"/>
</dbReference>